<sequence>MRAAKGLKGAIADENGELTPRIGGRELVGMSMALDLRNSTDKWRLEETPAEAPVPSRSYPKS</sequence>
<organism evidence="1 2">
    <name type="scientific">Humicola insolens</name>
    <name type="common">Soft-rot fungus</name>
    <dbReference type="NCBI Taxonomy" id="85995"/>
    <lineage>
        <taxon>Eukaryota</taxon>
        <taxon>Fungi</taxon>
        <taxon>Dikarya</taxon>
        <taxon>Ascomycota</taxon>
        <taxon>Pezizomycotina</taxon>
        <taxon>Sordariomycetes</taxon>
        <taxon>Sordariomycetidae</taxon>
        <taxon>Sordariales</taxon>
        <taxon>Chaetomiaceae</taxon>
        <taxon>Mycothermus</taxon>
    </lineage>
</organism>
<dbReference type="Proteomes" id="UP001583172">
    <property type="component" value="Unassembled WGS sequence"/>
</dbReference>
<name>A0ABR3VJE5_HUMIN</name>
<dbReference type="EMBL" id="JAZGSY010000066">
    <property type="protein sequence ID" value="KAL1841712.1"/>
    <property type="molecule type" value="Genomic_DNA"/>
</dbReference>
<keyword evidence="2" id="KW-1185">Reference proteome</keyword>
<reference evidence="1 2" key="1">
    <citation type="journal article" date="2024" name="Commun. Biol.">
        <title>Comparative genomic analysis of thermophilic fungi reveals convergent evolutionary adaptations and gene losses.</title>
        <authorList>
            <person name="Steindorff A.S."/>
            <person name="Aguilar-Pontes M.V."/>
            <person name="Robinson A.J."/>
            <person name="Andreopoulos B."/>
            <person name="LaButti K."/>
            <person name="Kuo A."/>
            <person name="Mondo S."/>
            <person name="Riley R."/>
            <person name="Otillar R."/>
            <person name="Haridas S."/>
            <person name="Lipzen A."/>
            <person name="Grimwood J."/>
            <person name="Schmutz J."/>
            <person name="Clum A."/>
            <person name="Reid I.D."/>
            <person name="Moisan M.C."/>
            <person name="Butler G."/>
            <person name="Nguyen T.T.M."/>
            <person name="Dewar K."/>
            <person name="Conant G."/>
            <person name="Drula E."/>
            <person name="Henrissat B."/>
            <person name="Hansel C."/>
            <person name="Singer S."/>
            <person name="Hutchinson M.I."/>
            <person name="de Vries R.P."/>
            <person name="Natvig D.O."/>
            <person name="Powell A.J."/>
            <person name="Tsang A."/>
            <person name="Grigoriev I.V."/>
        </authorList>
    </citation>
    <scope>NUCLEOTIDE SEQUENCE [LARGE SCALE GENOMIC DNA]</scope>
    <source>
        <strain evidence="1 2">CBS 620.91</strain>
    </source>
</reference>
<protein>
    <submittedName>
        <fullName evidence="1">Uncharacterized protein</fullName>
    </submittedName>
</protein>
<gene>
    <name evidence="1" type="ORF">VTJ49DRAFT_6686</name>
</gene>
<accession>A0ABR3VJE5</accession>
<comment type="caution">
    <text evidence="1">The sequence shown here is derived from an EMBL/GenBank/DDBJ whole genome shotgun (WGS) entry which is preliminary data.</text>
</comment>
<proteinExistence type="predicted"/>
<evidence type="ECO:0000313" key="2">
    <source>
        <dbReference type="Proteomes" id="UP001583172"/>
    </source>
</evidence>
<evidence type="ECO:0000313" key="1">
    <source>
        <dbReference type="EMBL" id="KAL1841712.1"/>
    </source>
</evidence>